<dbReference type="EMBL" id="CP103305">
    <property type="protein sequence ID" value="UVS70338.1"/>
    <property type="molecule type" value="Genomic_DNA"/>
</dbReference>
<accession>A0A977NMZ6</accession>
<sequence length="106" mass="11903">MNELLSINKQLSVFPCGTICPHFNFIWGANRRCCSGAPCIEHHHQQHPRNSQFRVGTGAQWKLAIINIFGDQQGRIMLTITAAESAKMNAAGTIKLLARMKREIEK</sequence>
<reference evidence="1" key="1">
    <citation type="submission" date="2022-08" db="EMBL/GenBank/DDBJ databases">
        <title>Dynamic responses of ammonia-oxidizing microbial communities induced by reactive oxygen species (ROS) in fluctuating redox aquifers.</title>
        <authorList>
            <person name="Wang P."/>
            <person name="Wang H."/>
        </authorList>
    </citation>
    <scope>NUCLEOTIDE SEQUENCE</scope>
    <source>
        <strain evidence="1">PLX03</strain>
    </source>
</reference>
<dbReference type="RefSeq" id="WP_144239533.1">
    <property type="nucleotide sequence ID" value="NZ_CP103305.1"/>
</dbReference>
<dbReference type="AlphaFoldDB" id="A0A977NMZ6"/>
<gene>
    <name evidence="1" type="ORF">NWT39_06010</name>
</gene>
<name>A0A977NMZ6_9ARCH</name>
<dbReference type="GeneID" id="74946473"/>
<dbReference type="Proteomes" id="UP001059771">
    <property type="component" value="Chromosome"/>
</dbReference>
<evidence type="ECO:0000313" key="1">
    <source>
        <dbReference type="EMBL" id="UVS70338.1"/>
    </source>
</evidence>
<protein>
    <submittedName>
        <fullName evidence="1">Uncharacterized protein</fullName>
    </submittedName>
</protein>
<organism evidence="1">
    <name type="scientific">Nitrososphaera viennensis</name>
    <dbReference type="NCBI Taxonomy" id="1034015"/>
    <lineage>
        <taxon>Archaea</taxon>
        <taxon>Nitrososphaerota</taxon>
        <taxon>Nitrososphaeria</taxon>
        <taxon>Nitrososphaerales</taxon>
        <taxon>Nitrososphaeraceae</taxon>
        <taxon>Nitrososphaera</taxon>
    </lineage>
</organism>
<proteinExistence type="predicted"/>